<dbReference type="STRING" id="695850.A0A067D321"/>
<dbReference type="SUPFAM" id="SSF57850">
    <property type="entry name" value="RING/U-box"/>
    <property type="match status" value="1"/>
</dbReference>
<dbReference type="AlphaFoldDB" id="A0A067D321"/>
<organism evidence="6 7">
    <name type="scientific">Saprolegnia parasitica (strain CBS 223.65)</name>
    <dbReference type="NCBI Taxonomy" id="695850"/>
    <lineage>
        <taxon>Eukaryota</taxon>
        <taxon>Sar</taxon>
        <taxon>Stramenopiles</taxon>
        <taxon>Oomycota</taxon>
        <taxon>Saprolegniomycetes</taxon>
        <taxon>Saprolegniales</taxon>
        <taxon>Saprolegniaceae</taxon>
        <taxon>Saprolegnia</taxon>
    </lineage>
</organism>
<dbReference type="KEGG" id="spar:SPRG_02239"/>
<proteinExistence type="predicted"/>
<dbReference type="PROSITE" id="PS51292">
    <property type="entry name" value="ZF_RING_CH"/>
    <property type="match status" value="1"/>
</dbReference>
<dbReference type="GO" id="GO:0008270">
    <property type="term" value="F:zinc ion binding"/>
    <property type="evidence" value="ECO:0007669"/>
    <property type="project" value="UniProtKB-KW"/>
</dbReference>
<keyword evidence="2" id="KW-0863">Zinc-finger</keyword>
<keyword evidence="4" id="KW-0812">Transmembrane</keyword>
<feature type="transmembrane region" description="Helical" evidence="4">
    <location>
        <begin position="185"/>
        <end position="206"/>
    </location>
</feature>
<evidence type="ECO:0000313" key="6">
    <source>
        <dbReference type="EMBL" id="KDO33432.1"/>
    </source>
</evidence>
<evidence type="ECO:0000313" key="7">
    <source>
        <dbReference type="Proteomes" id="UP000030745"/>
    </source>
</evidence>
<keyword evidence="3" id="KW-0862">Zinc</keyword>
<evidence type="ECO:0000256" key="2">
    <source>
        <dbReference type="ARBA" id="ARBA00022771"/>
    </source>
</evidence>
<reference evidence="6 7" key="1">
    <citation type="journal article" date="2013" name="PLoS Genet.">
        <title>Distinctive expansion of potential virulence genes in the genome of the oomycete fish pathogen Saprolegnia parasitica.</title>
        <authorList>
            <person name="Jiang R.H."/>
            <person name="de Bruijn I."/>
            <person name="Haas B.J."/>
            <person name="Belmonte R."/>
            <person name="Lobach L."/>
            <person name="Christie J."/>
            <person name="van den Ackerveken G."/>
            <person name="Bottin A."/>
            <person name="Bulone V."/>
            <person name="Diaz-Moreno S.M."/>
            <person name="Dumas B."/>
            <person name="Fan L."/>
            <person name="Gaulin E."/>
            <person name="Govers F."/>
            <person name="Grenville-Briggs L.J."/>
            <person name="Horner N.R."/>
            <person name="Levin J.Z."/>
            <person name="Mammella M."/>
            <person name="Meijer H.J."/>
            <person name="Morris P."/>
            <person name="Nusbaum C."/>
            <person name="Oome S."/>
            <person name="Phillips A.J."/>
            <person name="van Rooyen D."/>
            <person name="Rzeszutek E."/>
            <person name="Saraiva M."/>
            <person name="Secombes C.J."/>
            <person name="Seidl M.F."/>
            <person name="Snel B."/>
            <person name="Stassen J.H."/>
            <person name="Sykes S."/>
            <person name="Tripathy S."/>
            <person name="van den Berg H."/>
            <person name="Vega-Arreguin J.C."/>
            <person name="Wawra S."/>
            <person name="Young S.K."/>
            <person name="Zeng Q."/>
            <person name="Dieguez-Uribeondo J."/>
            <person name="Russ C."/>
            <person name="Tyler B.M."/>
            <person name="van West P."/>
        </authorList>
    </citation>
    <scope>NUCLEOTIDE SEQUENCE [LARGE SCALE GENOMIC DNA]</scope>
    <source>
        <strain evidence="6 7">CBS 223.65</strain>
    </source>
</reference>
<feature type="transmembrane region" description="Helical" evidence="4">
    <location>
        <begin position="160"/>
        <end position="179"/>
    </location>
</feature>
<keyword evidence="4" id="KW-0472">Membrane</keyword>
<dbReference type="RefSeq" id="XP_012196178.1">
    <property type="nucleotide sequence ID" value="XM_012340788.1"/>
</dbReference>
<keyword evidence="1" id="KW-0479">Metal-binding</keyword>
<evidence type="ECO:0000256" key="1">
    <source>
        <dbReference type="ARBA" id="ARBA00022723"/>
    </source>
</evidence>
<keyword evidence="7" id="KW-1185">Reference proteome</keyword>
<protein>
    <recommendedName>
        <fullName evidence="5">RING-CH-type domain-containing protein</fullName>
    </recommendedName>
</protein>
<feature type="transmembrane region" description="Helical" evidence="4">
    <location>
        <begin position="67"/>
        <end position="87"/>
    </location>
</feature>
<gene>
    <name evidence="6" type="ORF">SPRG_02239</name>
</gene>
<evidence type="ECO:0000256" key="3">
    <source>
        <dbReference type="ARBA" id="ARBA00022833"/>
    </source>
</evidence>
<feature type="transmembrane region" description="Helical" evidence="4">
    <location>
        <begin position="119"/>
        <end position="139"/>
    </location>
</feature>
<accession>A0A067D321</accession>
<dbReference type="Pfam" id="PF12906">
    <property type="entry name" value="RINGv"/>
    <property type="match status" value="1"/>
</dbReference>
<dbReference type="VEuPathDB" id="FungiDB:SPRG_02239"/>
<dbReference type="OrthoDB" id="10412677at2759"/>
<sequence>METPIVNRTSPPLECWRCYRRATAGLIAPCGCASYVHRDCLDAWRVINASAVTHCDACGEAYALYELLRVLVVLLVVLLGCAMIWLVEQSKTRGRRHSWTDDDRALNEWLASIGCPRFVAYYVISLFFTAIAMAIFMGCQRIAPATERCLRASDKYFDCDCTKVVAVFLTVLLIGMMSFVGLYTVLFAVIGVLGAAASASAARRVYTIHVKYRRVQDRRLRADDAVVHVA</sequence>
<dbReference type="SMART" id="SM00744">
    <property type="entry name" value="RINGv"/>
    <property type="match status" value="1"/>
</dbReference>
<dbReference type="OMA" id="VTHCDAC"/>
<dbReference type="Gene3D" id="3.30.40.10">
    <property type="entry name" value="Zinc/RING finger domain, C3HC4 (zinc finger)"/>
    <property type="match status" value="1"/>
</dbReference>
<dbReference type="Proteomes" id="UP000030745">
    <property type="component" value="Unassembled WGS sequence"/>
</dbReference>
<evidence type="ECO:0000256" key="4">
    <source>
        <dbReference type="SAM" id="Phobius"/>
    </source>
</evidence>
<feature type="domain" description="RING-CH-type" evidence="5">
    <location>
        <begin position="7"/>
        <end position="65"/>
    </location>
</feature>
<name>A0A067D321_SAPPC</name>
<keyword evidence="4" id="KW-1133">Transmembrane helix</keyword>
<dbReference type="EMBL" id="KK583193">
    <property type="protein sequence ID" value="KDO33432.1"/>
    <property type="molecule type" value="Genomic_DNA"/>
</dbReference>
<dbReference type="InterPro" id="IPR013083">
    <property type="entry name" value="Znf_RING/FYVE/PHD"/>
</dbReference>
<dbReference type="GeneID" id="24124800"/>
<dbReference type="InterPro" id="IPR011016">
    <property type="entry name" value="Znf_RING-CH"/>
</dbReference>
<evidence type="ECO:0000259" key="5">
    <source>
        <dbReference type="PROSITE" id="PS51292"/>
    </source>
</evidence>